<dbReference type="PANTHER" id="PTHR13696">
    <property type="entry name" value="P-LOOP CONTAINING NUCLEOSIDE TRIPHOSPHATE HYDROLASE"/>
    <property type="match status" value="1"/>
</dbReference>
<dbReference type="InterPro" id="IPR027417">
    <property type="entry name" value="P-loop_NTPase"/>
</dbReference>
<dbReference type="NCBIfam" id="NF047398">
    <property type="entry name" value="AAA_KGGVGR"/>
    <property type="match status" value="1"/>
</dbReference>
<evidence type="ECO:0000313" key="2">
    <source>
        <dbReference type="EMBL" id="GAA1194008.1"/>
    </source>
</evidence>
<feature type="region of interest" description="Disordered" evidence="1">
    <location>
        <begin position="539"/>
        <end position="565"/>
    </location>
</feature>
<proteinExistence type="predicted"/>
<dbReference type="InterPro" id="IPR050678">
    <property type="entry name" value="DNA_Partitioning_ATPase"/>
</dbReference>
<evidence type="ECO:0000256" key="1">
    <source>
        <dbReference type="SAM" id="MobiDB-lite"/>
    </source>
</evidence>
<dbReference type="Proteomes" id="UP001501371">
    <property type="component" value="Unassembled WGS sequence"/>
</dbReference>
<dbReference type="Gene3D" id="3.40.50.300">
    <property type="entry name" value="P-loop containing nucleotide triphosphate hydrolases"/>
    <property type="match status" value="1"/>
</dbReference>
<dbReference type="Pfam" id="PF07015">
    <property type="entry name" value="VirC1"/>
    <property type="match status" value="1"/>
</dbReference>
<dbReference type="EMBL" id="BAAAKV010000072">
    <property type="protein sequence ID" value="GAA1194008.1"/>
    <property type="molecule type" value="Genomic_DNA"/>
</dbReference>
<dbReference type="PANTHER" id="PTHR13696:SF52">
    <property type="entry name" value="PARA FAMILY PROTEIN CT_582"/>
    <property type="match status" value="1"/>
</dbReference>
<dbReference type="InterPro" id="IPR009744">
    <property type="entry name" value="VirC1"/>
</dbReference>
<gene>
    <name evidence="2" type="ORF">GCM10009654_58930</name>
</gene>
<protein>
    <submittedName>
        <fullName evidence="2">ParA family protein</fullName>
    </submittedName>
</protein>
<comment type="caution">
    <text evidence="2">The sequence shown here is derived from an EMBL/GenBank/DDBJ whole genome shotgun (WGS) entry which is preliminary data.</text>
</comment>
<name>A0ABN1V4L6_9ACTN</name>
<sequence length="895" mass="97331">MVDSWATAASTNLLTWVDVDERCAGLAVGGRWPEWLLEASAWWDGLELTVAPGTQEPTVRDWLDAAFGRGSVEGEPGEPVLMLDRPQGVPAEGLPVTVTPDNSFDPGDRTPRLRQRRITGQLARPLPRGEEPGLPHDVQVIAFHSFKGGAGRTVHAVALADLLAARGHGVLLVDGDLEAPGITWMHQAQGGACDVSYEDLLALLHGSTDGDAAQAARVAAGYLLNQEAARYADGKLVVLPATRRARLGPPRIEPVDLHTPGRPRHFLTEALAHVAAAAGLDTVIVDLRAGASELSAPILLDSRVQRVFVATLSSQSLDGTERLIRQLAVDAPAFTGQDPSPAGVITQYRLDTHTEEVTRARARLSEALEELCVAQPTGDAGLPTPEVDAQVLTEPLLSPFREELLALPRSWDDVLDVVRRCGVGERLAELAPVRLTAPDPVPVTDVSDGRERLYERAQTLIFAEKTALDGALGFLATEPLRRLVGDHRTSLPVAVVVGAKGAGKTFTYARLCAEGEWSRFAGKANGTVQLTAPVVPVLDPTNMDQTAEGRTGPQDRRNALAGGEGASAQDIRQLINEGLRSPHSTDVDHWRTVWLRCMAVAALGPAAKDKDPETLLVDHGKQQRLLFVIDGLEDFFQVLDGEDKRAALRSLFTEVPDWLRTLRGRPLGIVIFARRDLVLRAVRQNTGQFLDRYASYELRWDVQEALRLALWVAETARAVAAPRTDLMDLSEDRIAEELVPVWGAKMGRERSRQARSQRWVPAALADFNGQVQARDVVRFLSEAAERSRGDSDWPDRLLTPAAMRDALVPCSRAKLDELAQENPALGKRLRSLGEFAATVPMPFTAEDVRLDANGVAELMEAGALSMDLDGRYRLPEIYRHALGFRTVRGGARVVS</sequence>
<evidence type="ECO:0000313" key="3">
    <source>
        <dbReference type="Proteomes" id="UP001501371"/>
    </source>
</evidence>
<reference evidence="2 3" key="1">
    <citation type="journal article" date="2019" name="Int. J. Syst. Evol. Microbiol.">
        <title>The Global Catalogue of Microorganisms (GCM) 10K type strain sequencing project: providing services to taxonomists for standard genome sequencing and annotation.</title>
        <authorList>
            <consortium name="The Broad Institute Genomics Platform"/>
            <consortium name="The Broad Institute Genome Sequencing Center for Infectious Disease"/>
            <person name="Wu L."/>
            <person name="Ma J."/>
        </authorList>
    </citation>
    <scope>NUCLEOTIDE SEQUENCE [LARGE SCALE GENOMIC DNA]</scope>
    <source>
        <strain evidence="2 3">JCM 12696</strain>
    </source>
</reference>
<accession>A0ABN1V4L6</accession>
<dbReference type="SUPFAM" id="SSF52540">
    <property type="entry name" value="P-loop containing nucleoside triphosphate hydrolases"/>
    <property type="match status" value="1"/>
</dbReference>
<keyword evidence="3" id="KW-1185">Reference proteome</keyword>
<organism evidence="2 3">
    <name type="scientific">Streptomyces hebeiensis</name>
    <dbReference type="NCBI Taxonomy" id="229486"/>
    <lineage>
        <taxon>Bacteria</taxon>
        <taxon>Bacillati</taxon>
        <taxon>Actinomycetota</taxon>
        <taxon>Actinomycetes</taxon>
        <taxon>Kitasatosporales</taxon>
        <taxon>Streptomycetaceae</taxon>
        <taxon>Streptomyces</taxon>
    </lineage>
</organism>